<dbReference type="InterPro" id="IPR025202">
    <property type="entry name" value="PLD-like_dom"/>
</dbReference>
<dbReference type="Pfam" id="PF13091">
    <property type="entry name" value="PLDc_2"/>
    <property type="match status" value="2"/>
</dbReference>
<reference evidence="4" key="1">
    <citation type="journal article" date="2019" name="Int. J. Syst. Evol. Microbiol.">
        <title>The Global Catalogue of Microorganisms (GCM) 10K type strain sequencing project: providing services to taxonomists for standard genome sequencing and annotation.</title>
        <authorList>
            <consortium name="The Broad Institute Genomics Platform"/>
            <consortium name="The Broad Institute Genome Sequencing Center for Infectious Disease"/>
            <person name="Wu L."/>
            <person name="Ma J."/>
        </authorList>
    </citation>
    <scope>NUCLEOTIDE SEQUENCE [LARGE SCALE GENOMIC DNA]</scope>
    <source>
        <strain evidence="4">KCTC 22558</strain>
    </source>
</reference>
<protein>
    <submittedName>
        <fullName evidence="3">Phospholipase D family protein</fullName>
    </submittedName>
</protein>
<keyword evidence="4" id="KW-1185">Reference proteome</keyword>
<feature type="domain" description="PLD phosphodiesterase" evidence="2">
    <location>
        <begin position="194"/>
        <end position="221"/>
    </location>
</feature>
<organism evidence="3 4">
    <name type="scientific">Cognatilysobacter xinjiangensis</name>
    <dbReference type="NCBI Taxonomy" id="546892"/>
    <lineage>
        <taxon>Bacteria</taxon>
        <taxon>Pseudomonadati</taxon>
        <taxon>Pseudomonadota</taxon>
        <taxon>Gammaproteobacteria</taxon>
        <taxon>Lysobacterales</taxon>
        <taxon>Lysobacteraceae</taxon>
        <taxon>Cognatilysobacter</taxon>
    </lineage>
</organism>
<dbReference type="Proteomes" id="UP000643403">
    <property type="component" value="Unassembled WGS sequence"/>
</dbReference>
<keyword evidence="1" id="KW-0732">Signal</keyword>
<feature type="chain" id="PRO_5046770298" evidence="1">
    <location>
        <begin position="38"/>
        <end position="657"/>
    </location>
</feature>
<accession>A0ABQ3C995</accession>
<dbReference type="SUPFAM" id="SSF56024">
    <property type="entry name" value="Phospholipase D/nuclease"/>
    <property type="match status" value="2"/>
</dbReference>
<dbReference type="RefSeq" id="WP_189450962.1">
    <property type="nucleotide sequence ID" value="NZ_BMXY01000005.1"/>
</dbReference>
<proteinExistence type="predicted"/>
<dbReference type="CDD" id="cd09113">
    <property type="entry name" value="PLDc_ymdC_like_2"/>
    <property type="match status" value="1"/>
</dbReference>
<name>A0ABQ3C995_9GAMM</name>
<dbReference type="CDD" id="cd09111">
    <property type="entry name" value="PLDc_ymdC_like_1"/>
    <property type="match status" value="1"/>
</dbReference>
<gene>
    <name evidence="3" type="primary">cls</name>
    <name evidence="3" type="ORF">GCM10008101_27310</name>
</gene>
<sequence length="657" mass="72219">MSVSPTDPPSLALRLVLALALCLLAGCAGLSPQQTQAVDAIVGQARPIDTDCDRADACARASELHELAGRAFAESTPGEPRHYTLLLDRGSDALLARIDLIRSATTAIDLQTYIFDEDDAGRFVLDELIGAARRGVRVRLLMDQLSALKRVETLAALAGVHANLQVRIYNPVLGRARITYPGYVLAGACCWRALNQRMHTKLLLIDGAIGITGGRNYQDDYYDWDAEYNFRDRDLMVAGPAARDMGDSFERYWNDARSVPVEHLSDVGRLLLREGVPALPAATPDQPARLRSAKAVADDPQLVRERLISRVLPVGHVDYVADPPGKDVRDGRLSPSSSALRDLILGARERVMLQTPYLVLSEPARAVFRELRRRESPPRVIVSTNSLASTDAFIAYALSYKYKRRYLRDYGFNIYEMKPFPEDAPIDLATTGAIGPDGQPPAPRPSRRVECDRNSAIDCAQARQRARQAARAATRPLAREFAALAFGSRRSNSPVPLQRAGLRMGLHAKSLVVDEAVGVVGTHNFDPRGDRYNTESMVVIRDPAFARELAASIDRDIAPANSWVIAPRDKPPVLSGLTYSVGKASEQLPVFDFWPRRYATSYEFRASPECPAPLPPDDPRFRDCYEPVGDFPEVALGLKSLLTRIFTAFGAGLAPIL</sequence>
<evidence type="ECO:0000313" key="3">
    <source>
        <dbReference type="EMBL" id="GGZ71610.1"/>
    </source>
</evidence>
<dbReference type="PROSITE" id="PS50035">
    <property type="entry name" value="PLD"/>
    <property type="match status" value="2"/>
</dbReference>
<feature type="domain" description="PLD phosphodiesterase" evidence="2">
    <location>
        <begin position="502"/>
        <end position="529"/>
    </location>
</feature>
<dbReference type="InterPro" id="IPR001736">
    <property type="entry name" value="PLipase_D/transphosphatidylase"/>
</dbReference>
<evidence type="ECO:0000313" key="4">
    <source>
        <dbReference type="Proteomes" id="UP000643403"/>
    </source>
</evidence>
<dbReference type="Gene3D" id="3.30.870.10">
    <property type="entry name" value="Endonuclease Chain A"/>
    <property type="match status" value="2"/>
</dbReference>
<feature type="signal peptide" evidence="1">
    <location>
        <begin position="1"/>
        <end position="37"/>
    </location>
</feature>
<comment type="caution">
    <text evidence="3">The sequence shown here is derived from an EMBL/GenBank/DDBJ whole genome shotgun (WGS) entry which is preliminary data.</text>
</comment>
<dbReference type="PANTHER" id="PTHR21248">
    <property type="entry name" value="CARDIOLIPIN SYNTHASE"/>
    <property type="match status" value="1"/>
</dbReference>
<evidence type="ECO:0000259" key="2">
    <source>
        <dbReference type="PROSITE" id="PS50035"/>
    </source>
</evidence>
<dbReference type="EMBL" id="BMXY01000005">
    <property type="protein sequence ID" value="GGZ71610.1"/>
    <property type="molecule type" value="Genomic_DNA"/>
</dbReference>
<dbReference type="PANTHER" id="PTHR21248:SF12">
    <property type="entry name" value="CARDIOLIPIN SYNTHASE C"/>
    <property type="match status" value="1"/>
</dbReference>
<evidence type="ECO:0000256" key="1">
    <source>
        <dbReference type="SAM" id="SignalP"/>
    </source>
</evidence>
<dbReference type="SMART" id="SM00155">
    <property type="entry name" value="PLDc"/>
    <property type="match status" value="2"/>
</dbReference>